<organism evidence="1 2">
    <name type="scientific">Scleropages formosus</name>
    <name type="common">Asian bonytongue</name>
    <name type="synonym">Osteoglossum formosum</name>
    <dbReference type="NCBI Taxonomy" id="113540"/>
    <lineage>
        <taxon>Eukaryota</taxon>
        <taxon>Metazoa</taxon>
        <taxon>Chordata</taxon>
        <taxon>Craniata</taxon>
        <taxon>Vertebrata</taxon>
        <taxon>Euteleostomi</taxon>
        <taxon>Actinopterygii</taxon>
        <taxon>Neopterygii</taxon>
        <taxon>Teleostei</taxon>
        <taxon>Osteoglossocephala</taxon>
        <taxon>Osteoglossomorpha</taxon>
        <taxon>Osteoglossiformes</taxon>
        <taxon>Osteoglossidae</taxon>
        <taxon>Scleropages</taxon>
    </lineage>
</organism>
<dbReference type="Proteomes" id="UP000694397">
    <property type="component" value="Chromosome 16"/>
</dbReference>
<dbReference type="Ensembl" id="ENSSFOT00015033450.2">
    <property type="protein sequence ID" value="ENSSFOP00015033086.2"/>
    <property type="gene ID" value="ENSSFOG00015021123.2"/>
</dbReference>
<evidence type="ECO:0000313" key="2">
    <source>
        <dbReference type="Proteomes" id="UP000694397"/>
    </source>
</evidence>
<dbReference type="AlphaFoldDB" id="A0A8C9SJF5"/>
<name>A0A8C9SJF5_SCLFO</name>
<sequence>IIMIFSRESDLLGTGPNYNNLSLICSPASSRRSRIHIRLSRPQRAPTASIVPCLHHESTVLSSRFLAS</sequence>
<keyword evidence="2" id="KW-1185">Reference proteome</keyword>
<protein>
    <submittedName>
        <fullName evidence="1">Uncharacterized protein</fullName>
    </submittedName>
</protein>
<proteinExistence type="predicted"/>
<reference evidence="1 2" key="1">
    <citation type="submission" date="2019-04" db="EMBL/GenBank/DDBJ databases">
        <authorList>
            <consortium name="Wellcome Sanger Institute Data Sharing"/>
        </authorList>
    </citation>
    <scope>NUCLEOTIDE SEQUENCE [LARGE SCALE GENOMIC DNA]</scope>
</reference>
<evidence type="ECO:0000313" key="1">
    <source>
        <dbReference type="Ensembl" id="ENSSFOP00015033086.2"/>
    </source>
</evidence>
<reference evidence="1" key="3">
    <citation type="submission" date="2025-09" db="UniProtKB">
        <authorList>
            <consortium name="Ensembl"/>
        </authorList>
    </citation>
    <scope>IDENTIFICATION</scope>
</reference>
<reference evidence="1" key="2">
    <citation type="submission" date="2025-08" db="UniProtKB">
        <authorList>
            <consortium name="Ensembl"/>
        </authorList>
    </citation>
    <scope>IDENTIFICATION</scope>
</reference>
<accession>A0A8C9SJF5</accession>